<dbReference type="AlphaFoldDB" id="A0AAN7B820"/>
<dbReference type="GO" id="GO:0070008">
    <property type="term" value="F:serine-type exopeptidase activity"/>
    <property type="evidence" value="ECO:0007669"/>
    <property type="project" value="InterPro"/>
</dbReference>
<reference evidence="7" key="1">
    <citation type="journal article" date="2023" name="Mol. Phylogenet. Evol.">
        <title>Genome-scale phylogeny and comparative genomics of the fungal order Sordariales.</title>
        <authorList>
            <person name="Hensen N."/>
            <person name="Bonometti L."/>
            <person name="Westerberg I."/>
            <person name="Brannstrom I.O."/>
            <person name="Guillou S."/>
            <person name="Cros-Aarteil S."/>
            <person name="Calhoun S."/>
            <person name="Haridas S."/>
            <person name="Kuo A."/>
            <person name="Mondo S."/>
            <person name="Pangilinan J."/>
            <person name="Riley R."/>
            <person name="LaButti K."/>
            <person name="Andreopoulos B."/>
            <person name="Lipzen A."/>
            <person name="Chen C."/>
            <person name="Yan M."/>
            <person name="Daum C."/>
            <person name="Ng V."/>
            <person name="Clum A."/>
            <person name="Steindorff A."/>
            <person name="Ohm R.A."/>
            <person name="Martin F."/>
            <person name="Silar P."/>
            <person name="Natvig D.O."/>
            <person name="Lalanne C."/>
            <person name="Gautier V."/>
            <person name="Ament-Velasquez S.L."/>
            <person name="Kruys A."/>
            <person name="Hutchinson M.I."/>
            <person name="Powell A.J."/>
            <person name="Barry K."/>
            <person name="Miller A.N."/>
            <person name="Grigoriev I.V."/>
            <person name="Debuchy R."/>
            <person name="Gladieux P."/>
            <person name="Hiltunen Thoren M."/>
            <person name="Johannesson H."/>
        </authorList>
    </citation>
    <scope>NUCLEOTIDE SEQUENCE</scope>
    <source>
        <strain evidence="7">PSN293</strain>
    </source>
</reference>
<reference evidence="7" key="2">
    <citation type="submission" date="2023-05" db="EMBL/GenBank/DDBJ databases">
        <authorList>
            <consortium name="Lawrence Berkeley National Laboratory"/>
            <person name="Steindorff A."/>
            <person name="Hensen N."/>
            <person name="Bonometti L."/>
            <person name="Westerberg I."/>
            <person name="Brannstrom I.O."/>
            <person name="Guillou S."/>
            <person name="Cros-Aarteil S."/>
            <person name="Calhoun S."/>
            <person name="Haridas S."/>
            <person name="Kuo A."/>
            <person name="Mondo S."/>
            <person name="Pangilinan J."/>
            <person name="Riley R."/>
            <person name="Labutti K."/>
            <person name="Andreopoulos B."/>
            <person name="Lipzen A."/>
            <person name="Chen C."/>
            <person name="Yanf M."/>
            <person name="Daum C."/>
            <person name="Ng V."/>
            <person name="Clum A."/>
            <person name="Ohm R."/>
            <person name="Martin F."/>
            <person name="Silar P."/>
            <person name="Natvig D."/>
            <person name="Lalanne C."/>
            <person name="Gautier V."/>
            <person name="Ament-Velasquez S.L."/>
            <person name="Kruys A."/>
            <person name="Hutchinson M.I."/>
            <person name="Powell A.J."/>
            <person name="Barry K."/>
            <person name="Miller A.N."/>
            <person name="Grigoriev I.V."/>
            <person name="Debuchy R."/>
            <person name="Gladieux P."/>
            <person name="Thoren M.H."/>
            <person name="Johannesson H."/>
        </authorList>
    </citation>
    <scope>NUCLEOTIDE SEQUENCE</scope>
    <source>
        <strain evidence="7">PSN293</strain>
    </source>
</reference>
<evidence type="ECO:0000256" key="5">
    <source>
        <dbReference type="ARBA" id="ARBA00023180"/>
    </source>
</evidence>
<protein>
    <submittedName>
        <fullName evidence="7">Serine peptidase</fullName>
    </submittedName>
</protein>
<keyword evidence="3 6" id="KW-0732">Signal</keyword>
<dbReference type="GO" id="GO:0006508">
    <property type="term" value="P:proteolysis"/>
    <property type="evidence" value="ECO:0007669"/>
    <property type="project" value="UniProtKB-KW"/>
</dbReference>
<evidence type="ECO:0000313" key="7">
    <source>
        <dbReference type="EMBL" id="KAK4213532.1"/>
    </source>
</evidence>
<keyword evidence="5" id="KW-0325">Glycoprotein</keyword>
<comment type="similarity">
    <text evidence="1">Belongs to the peptidase S28 family.</text>
</comment>
<evidence type="ECO:0000256" key="6">
    <source>
        <dbReference type="SAM" id="SignalP"/>
    </source>
</evidence>
<evidence type="ECO:0000256" key="1">
    <source>
        <dbReference type="ARBA" id="ARBA00011079"/>
    </source>
</evidence>
<dbReference type="Pfam" id="PF05577">
    <property type="entry name" value="Peptidase_S28"/>
    <property type="match status" value="2"/>
</dbReference>
<dbReference type="Gene3D" id="3.40.50.1820">
    <property type="entry name" value="alpha/beta hydrolase"/>
    <property type="match status" value="2"/>
</dbReference>
<organism evidence="7 8">
    <name type="scientific">Rhypophila decipiens</name>
    <dbReference type="NCBI Taxonomy" id="261697"/>
    <lineage>
        <taxon>Eukaryota</taxon>
        <taxon>Fungi</taxon>
        <taxon>Dikarya</taxon>
        <taxon>Ascomycota</taxon>
        <taxon>Pezizomycotina</taxon>
        <taxon>Sordariomycetes</taxon>
        <taxon>Sordariomycetidae</taxon>
        <taxon>Sordariales</taxon>
        <taxon>Naviculisporaceae</taxon>
        <taxon>Rhypophila</taxon>
    </lineage>
</organism>
<sequence length="563" mass="62617">MGSVSILWVLLLVLASLFQADASPLWPNLTPPPLVAAISAGSKGGNETFEQLIDHKNPELGTFSQRYWWDSTYWAGPGSPVLIFTPGETQADFYTGYLTNRTIMGLYAQEMGAAMVLFEHRYWGESSPFQYLDTKNLSYLNLENAVADMVHFAKNVKLPFDSGYSSNAPNAPWINVGGSYSGALAAWIDRIAPGTYWAYHASSGPVQAVYDYWSYFVPIQKGMPANCSADIAQIVEHVDKVLDEKNATNTKALKESFGLGDLAYDDDFAGALSSPLGMWQSISFTSNYSRFFQMCDTIEGVRAVDFQNNGNNVAVNGTGTWNNTISAQGVGLEKALPNFAAWYKHEFLPGYCADYQYLDWRDPKSAACFDTYNKTSPFVTDWSVNNTIMRQWYWMTCNEPFFYWQTGAPDGQPSIASRYITPEYFQRQCELLFPTEDGVTYGSGAGKTAESLNAWTGGWDFVNTTRVLWVNGEFDPWRSASVSSELRPGGPLQSTPEVPVYLLSKGIHCNDLNVRNAQANSDLKTAHKSMVKTMVKWVDDFYQLNGGRGYPGSANVKKKQGPF</sequence>
<comment type="caution">
    <text evidence="7">The sequence shown here is derived from an EMBL/GenBank/DDBJ whole genome shotgun (WGS) entry which is preliminary data.</text>
</comment>
<evidence type="ECO:0000256" key="4">
    <source>
        <dbReference type="ARBA" id="ARBA00022801"/>
    </source>
</evidence>
<dbReference type="InterPro" id="IPR008758">
    <property type="entry name" value="Peptidase_S28"/>
</dbReference>
<proteinExistence type="inferred from homology"/>
<name>A0AAN7B820_9PEZI</name>
<dbReference type="GO" id="GO:0008239">
    <property type="term" value="F:dipeptidyl-peptidase activity"/>
    <property type="evidence" value="ECO:0007669"/>
    <property type="project" value="TreeGrafter"/>
</dbReference>
<keyword evidence="4" id="KW-0378">Hydrolase</keyword>
<evidence type="ECO:0000256" key="3">
    <source>
        <dbReference type="ARBA" id="ARBA00022729"/>
    </source>
</evidence>
<dbReference type="FunFam" id="3.40.50.1820:FF:000165">
    <property type="entry name" value="Serine peptidase, putative"/>
    <property type="match status" value="1"/>
</dbReference>
<dbReference type="SUPFAM" id="SSF53474">
    <property type="entry name" value="alpha/beta-Hydrolases"/>
    <property type="match status" value="1"/>
</dbReference>
<dbReference type="PANTHER" id="PTHR11010">
    <property type="entry name" value="PROTEASE S28 PRO-X CARBOXYPEPTIDASE-RELATED"/>
    <property type="match status" value="1"/>
</dbReference>
<feature type="chain" id="PRO_5042873150" evidence="6">
    <location>
        <begin position="23"/>
        <end position="563"/>
    </location>
</feature>
<gene>
    <name evidence="7" type="ORF">QBC37DRAFT_316058</name>
</gene>
<accession>A0AAN7B820</accession>
<dbReference type="InterPro" id="IPR029058">
    <property type="entry name" value="AB_hydrolase_fold"/>
</dbReference>
<evidence type="ECO:0000256" key="2">
    <source>
        <dbReference type="ARBA" id="ARBA00022670"/>
    </source>
</evidence>
<dbReference type="EMBL" id="MU858107">
    <property type="protein sequence ID" value="KAK4213532.1"/>
    <property type="molecule type" value="Genomic_DNA"/>
</dbReference>
<evidence type="ECO:0000313" key="8">
    <source>
        <dbReference type="Proteomes" id="UP001301769"/>
    </source>
</evidence>
<dbReference type="PANTHER" id="PTHR11010:SF23">
    <property type="entry name" value="SERINE PEPTIDASE"/>
    <property type="match status" value="1"/>
</dbReference>
<keyword evidence="2" id="KW-0645">Protease</keyword>
<keyword evidence="8" id="KW-1185">Reference proteome</keyword>
<feature type="signal peptide" evidence="6">
    <location>
        <begin position="1"/>
        <end position="22"/>
    </location>
</feature>
<dbReference type="Proteomes" id="UP001301769">
    <property type="component" value="Unassembled WGS sequence"/>
</dbReference>